<sequence>MNPGEAFVGFDFQGHLWFVLTGPDAEGRVVVVNITTHGRSPICARGDCFVLAPGDHPFITRESCVFWRGATFAEDAALEAARERRTLDLRPPLRMALLREMQRRVADSPYVPDRVRRAVRAHHGGAG</sequence>
<name>A0ABY7M7Q6_9CHLR</name>
<dbReference type="RefSeq" id="WP_270057084.1">
    <property type="nucleotide sequence ID" value="NZ_CP115149.1"/>
</dbReference>
<dbReference type="EMBL" id="CP115149">
    <property type="protein sequence ID" value="WBL36562.1"/>
    <property type="molecule type" value="Genomic_DNA"/>
</dbReference>
<organism evidence="1 2">
    <name type="scientific">Tepidiforma flava</name>
    <dbReference type="NCBI Taxonomy" id="3004094"/>
    <lineage>
        <taxon>Bacteria</taxon>
        <taxon>Bacillati</taxon>
        <taxon>Chloroflexota</taxon>
        <taxon>Tepidiformia</taxon>
        <taxon>Tepidiformales</taxon>
        <taxon>Tepidiformaceae</taxon>
        <taxon>Tepidiforma</taxon>
    </lineage>
</organism>
<proteinExistence type="predicted"/>
<accession>A0ABY7M7Q6</accession>
<keyword evidence="2" id="KW-1185">Reference proteome</keyword>
<reference evidence="1 2" key="1">
    <citation type="journal article" date="2023" name="ISME J.">
        <title>Thermophilic Dehalococcoidia with unusual traits shed light on an unexpected past.</title>
        <authorList>
            <person name="Palmer M."/>
            <person name="Covington J.K."/>
            <person name="Zhou E.M."/>
            <person name="Thomas S.C."/>
            <person name="Habib N."/>
            <person name="Seymour C.O."/>
            <person name="Lai D."/>
            <person name="Johnston J."/>
            <person name="Hashimi A."/>
            <person name="Jiao J.Y."/>
            <person name="Muok A.R."/>
            <person name="Liu L."/>
            <person name="Xian W.D."/>
            <person name="Zhi X.Y."/>
            <person name="Li M.M."/>
            <person name="Silva L.P."/>
            <person name="Bowen B.P."/>
            <person name="Louie K."/>
            <person name="Briegel A."/>
            <person name="Pett-Ridge J."/>
            <person name="Weber P.K."/>
            <person name="Tocheva E.I."/>
            <person name="Woyke T."/>
            <person name="Northen T.R."/>
            <person name="Mayali X."/>
            <person name="Li W.J."/>
            <person name="Hedlund B.P."/>
        </authorList>
    </citation>
    <scope>NUCLEOTIDE SEQUENCE [LARGE SCALE GENOMIC DNA]</scope>
    <source>
        <strain evidence="1 2">YIM 72310</strain>
    </source>
</reference>
<protein>
    <submittedName>
        <fullName evidence="1">Uncharacterized protein</fullName>
    </submittedName>
</protein>
<gene>
    <name evidence="1" type="ORF">O0235_03115</name>
</gene>
<evidence type="ECO:0000313" key="1">
    <source>
        <dbReference type="EMBL" id="WBL36562.1"/>
    </source>
</evidence>
<dbReference type="Proteomes" id="UP001212803">
    <property type="component" value="Chromosome"/>
</dbReference>
<evidence type="ECO:0000313" key="2">
    <source>
        <dbReference type="Proteomes" id="UP001212803"/>
    </source>
</evidence>